<protein>
    <recommendedName>
        <fullName evidence="5">Lipoprotein</fullName>
    </recommendedName>
</protein>
<accession>A0A1S1JBM9</accession>
<dbReference type="PROSITE" id="PS51257">
    <property type="entry name" value="PROKAR_LIPOPROTEIN"/>
    <property type="match status" value="1"/>
</dbReference>
<comment type="caution">
    <text evidence="1">The sequence shown here is derived from an EMBL/GenBank/DDBJ whole genome shotgun (WGS) entry which is preliminary data.</text>
</comment>
<dbReference type="EMBL" id="MIKE01000022">
    <property type="protein sequence ID" value="OHT45663.1"/>
    <property type="molecule type" value="Genomic_DNA"/>
</dbReference>
<proteinExistence type="predicted"/>
<dbReference type="STRING" id="1278819.BHE19_07470"/>
<evidence type="ECO:0000313" key="3">
    <source>
        <dbReference type="Proteomes" id="UP000180252"/>
    </source>
</evidence>
<reference evidence="2 4" key="3">
    <citation type="submission" date="2016-11" db="EMBL/GenBank/DDBJ databases">
        <title>Whole genomes of Flavobacteriaceae.</title>
        <authorList>
            <person name="Stine C."/>
            <person name="Li C."/>
            <person name="Tadesse D."/>
        </authorList>
    </citation>
    <scope>NUCLEOTIDE SEQUENCE [LARGE SCALE GENOMIC DNA]</scope>
    <source>
        <strain evidence="2 4">ATCC BAA-2541</strain>
    </source>
</reference>
<organism evidence="1 3">
    <name type="scientific">Flavobacterium tructae</name>
    <dbReference type="NCBI Taxonomy" id="1114873"/>
    <lineage>
        <taxon>Bacteria</taxon>
        <taxon>Pseudomonadati</taxon>
        <taxon>Bacteroidota</taxon>
        <taxon>Flavobacteriia</taxon>
        <taxon>Flavobacteriales</taxon>
        <taxon>Flavobacteriaceae</taxon>
        <taxon>Flavobacterium</taxon>
    </lineage>
</organism>
<dbReference type="Proteomes" id="UP000180252">
    <property type="component" value="Unassembled WGS sequence"/>
</dbReference>
<dbReference type="Proteomes" id="UP000198319">
    <property type="component" value="Unassembled WGS sequence"/>
</dbReference>
<evidence type="ECO:0000313" key="4">
    <source>
        <dbReference type="Proteomes" id="UP000198319"/>
    </source>
</evidence>
<dbReference type="RefSeq" id="WP_070906942.1">
    <property type="nucleotide sequence ID" value="NZ_MIKE01000022.1"/>
</dbReference>
<keyword evidence="4" id="KW-1185">Reference proteome</keyword>
<sequence length="151" mass="17944">MKKIIIIGILFCIFSSCETYKRSKFEYQFGERKAEWINMYKTEVFFTCLRKSYENPAIFNLIAKEDLQVPYEPILSEYDKINLLSTKIIKDIPKPIYPNCDDCTEKEKQEQLKKNYFCATCLNYYASSELDSIAKKAYKNYLKSERNILKN</sequence>
<name>A0A1S1JBM9_9FLAO</name>
<reference evidence="1" key="2">
    <citation type="submission" date="2016-09" db="EMBL/GenBank/DDBJ databases">
        <authorList>
            <person name="Capua I."/>
            <person name="De Benedictis P."/>
            <person name="Joannis T."/>
            <person name="Lombin L.H."/>
            <person name="Cattoli G."/>
        </authorList>
    </citation>
    <scope>NUCLEOTIDE SEQUENCE [LARGE SCALE GENOMIC DNA]</scope>
    <source>
        <strain evidence="1">MSU</strain>
    </source>
</reference>
<dbReference type="AlphaFoldDB" id="A0A1S1JBM9"/>
<gene>
    <name evidence="2" type="ORF">B0A71_15495</name>
    <name evidence="1" type="ORF">BHE19_07470</name>
</gene>
<dbReference type="OrthoDB" id="1369745at2"/>
<dbReference type="EMBL" id="MUHG01000023">
    <property type="protein sequence ID" value="OXB18322.1"/>
    <property type="molecule type" value="Genomic_DNA"/>
</dbReference>
<evidence type="ECO:0008006" key="5">
    <source>
        <dbReference type="Google" id="ProtNLM"/>
    </source>
</evidence>
<evidence type="ECO:0000313" key="2">
    <source>
        <dbReference type="EMBL" id="OXB18322.1"/>
    </source>
</evidence>
<reference evidence="3" key="1">
    <citation type="submission" date="2016-09" db="EMBL/GenBank/DDBJ databases">
        <authorList>
            <person name="Chen S."/>
            <person name="Walker E."/>
        </authorList>
    </citation>
    <scope>NUCLEOTIDE SEQUENCE [LARGE SCALE GENOMIC DNA]</scope>
    <source>
        <strain evidence="3">MSU</strain>
    </source>
</reference>
<evidence type="ECO:0000313" key="1">
    <source>
        <dbReference type="EMBL" id="OHT45663.1"/>
    </source>
</evidence>